<dbReference type="Proteomes" id="UP000275368">
    <property type="component" value="Chromosome"/>
</dbReference>
<organism evidence="3 4">
    <name type="scientific">Paenibacillus baekrokdamisoli</name>
    <dbReference type="NCBI Taxonomy" id="1712516"/>
    <lineage>
        <taxon>Bacteria</taxon>
        <taxon>Bacillati</taxon>
        <taxon>Bacillota</taxon>
        <taxon>Bacilli</taxon>
        <taxon>Bacillales</taxon>
        <taxon>Paenibacillaceae</taxon>
        <taxon>Paenibacillus</taxon>
    </lineage>
</organism>
<dbReference type="AlphaFoldDB" id="A0A3G9JD93"/>
<evidence type="ECO:0000313" key="4">
    <source>
        <dbReference type="Proteomes" id="UP000275368"/>
    </source>
</evidence>
<evidence type="ECO:0000256" key="1">
    <source>
        <dbReference type="ARBA" id="ARBA00010272"/>
    </source>
</evidence>
<comment type="similarity">
    <text evidence="1">Belongs to the UPF0045 family.</text>
</comment>
<dbReference type="Pfam" id="PF01910">
    <property type="entry name" value="Thiamine_BP"/>
    <property type="match status" value="1"/>
</dbReference>
<evidence type="ECO:0000313" key="3">
    <source>
        <dbReference type="EMBL" id="BBH20939.1"/>
    </source>
</evidence>
<dbReference type="PANTHER" id="PTHR33777:SF1">
    <property type="entry name" value="UPF0045 PROTEIN ECM15"/>
    <property type="match status" value="1"/>
</dbReference>
<proteinExistence type="inferred from homology"/>
<dbReference type="InterPro" id="IPR051614">
    <property type="entry name" value="UPF0045_domain"/>
</dbReference>
<keyword evidence="4" id="KW-1185">Reference proteome</keyword>
<dbReference type="EMBL" id="AP019308">
    <property type="protein sequence ID" value="BBH20939.1"/>
    <property type="molecule type" value="Genomic_DNA"/>
</dbReference>
<sequence>MANALLSIQILPTTPGGESVIPYVDRAIEIIKASGVPYRVAPLETTMEGELSNLLAIVQEMNDAMTAKGCPSVISQIKVYYNPSSGASMGRLLEKYPDGQ</sequence>
<reference evidence="3 4" key="1">
    <citation type="submission" date="2018-11" db="EMBL/GenBank/DDBJ databases">
        <title>Complete genome sequence of Paenibacillus baekrokdamisoli strain KCTC 33723.</title>
        <authorList>
            <person name="Kang S.W."/>
            <person name="Lee K.C."/>
            <person name="Kim K.K."/>
            <person name="Kim J.S."/>
            <person name="Kim D.S."/>
            <person name="Ko S.H."/>
            <person name="Yang S.H."/>
            <person name="Lee J.S."/>
        </authorList>
    </citation>
    <scope>NUCLEOTIDE SEQUENCE [LARGE SCALE GENOMIC DNA]</scope>
    <source>
        <strain evidence="3 4">KCTC 33723</strain>
    </source>
</reference>
<dbReference type="KEGG" id="pbk:Back11_22840"/>
<accession>A0A3G9JD93</accession>
<dbReference type="OrthoDB" id="5886358at2"/>
<name>A0A3G9JD93_9BACL</name>
<feature type="domain" description="Thiamine-binding protein" evidence="2">
    <location>
        <begin position="7"/>
        <end position="95"/>
    </location>
</feature>
<dbReference type="InterPro" id="IPR002767">
    <property type="entry name" value="Thiamine_BP"/>
</dbReference>
<dbReference type="GO" id="GO:0005829">
    <property type="term" value="C:cytosol"/>
    <property type="evidence" value="ECO:0007669"/>
    <property type="project" value="TreeGrafter"/>
</dbReference>
<dbReference type="InterPro" id="IPR029756">
    <property type="entry name" value="MTH1187/YkoF-like"/>
</dbReference>
<protein>
    <recommendedName>
        <fullName evidence="2">Thiamine-binding protein domain-containing protein</fullName>
    </recommendedName>
</protein>
<dbReference type="SUPFAM" id="SSF89957">
    <property type="entry name" value="MTH1187/YkoF-like"/>
    <property type="match status" value="1"/>
</dbReference>
<dbReference type="PANTHER" id="PTHR33777">
    <property type="entry name" value="UPF0045 PROTEIN ECM15"/>
    <property type="match status" value="1"/>
</dbReference>
<dbReference type="Gene3D" id="3.30.70.930">
    <property type="match status" value="1"/>
</dbReference>
<dbReference type="RefSeq" id="WP_125656613.1">
    <property type="nucleotide sequence ID" value="NZ_AP019308.1"/>
</dbReference>
<gene>
    <name evidence="3" type="ORF">Back11_22840</name>
</gene>
<evidence type="ECO:0000259" key="2">
    <source>
        <dbReference type="Pfam" id="PF01910"/>
    </source>
</evidence>